<evidence type="ECO:0000313" key="2">
    <source>
        <dbReference type="EMBL" id="GAA4607199.1"/>
    </source>
</evidence>
<name>A0ABP8TI72_9ACTN</name>
<reference evidence="3" key="1">
    <citation type="journal article" date="2019" name="Int. J. Syst. Evol. Microbiol.">
        <title>The Global Catalogue of Microorganisms (GCM) 10K type strain sequencing project: providing services to taxonomists for standard genome sequencing and annotation.</title>
        <authorList>
            <consortium name="The Broad Institute Genomics Platform"/>
            <consortium name="The Broad Institute Genome Sequencing Center for Infectious Disease"/>
            <person name="Wu L."/>
            <person name="Ma J."/>
        </authorList>
    </citation>
    <scope>NUCLEOTIDE SEQUENCE [LARGE SCALE GENOMIC DNA]</scope>
    <source>
        <strain evidence="3">JCM 17938</strain>
    </source>
</reference>
<organism evidence="2 3">
    <name type="scientific">Actinoallomurus liliacearum</name>
    <dbReference type="NCBI Taxonomy" id="1080073"/>
    <lineage>
        <taxon>Bacteria</taxon>
        <taxon>Bacillati</taxon>
        <taxon>Actinomycetota</taxon>
        <taxon>Actinomycetes</taxon>
        <taxon>Streptosporangiales</taxon>
        <taxon>Thermomonosporaceae</taxon>
        <taxon>Actinoallomurus</taxon>
    </lineage>
</organism>
<evidence type="ECO:0000259" key="1">
    <source>
        <dbReference type="PROSITE" id="PS50943"/>
    </source>
</evidence>
<dbReference type="EMBL" id="BAABHJ010000005">
    <property type="protein sequence ID" value="GAA4607199.1"/>
    <property type="molecule type" value="Genomic_DNA"/>
</dbReference>
<dbReference type="Gene3D" id="1.10.260.40">
    <property type="entry name" value="lambda repressor-like DNA-binding domains"/>
    <property type="match status" value="1"/>
</dbReference>
<dbReference type="Pfam" id="PF13560">
    <property type="entry name" value="HTH_31"/>
    <property type="match status" value="1"/>
</dbReference>
<dbReference type="CDD" id="cd00093">
    <property type="entry name" value="HTH_XRE"/>
    <property type="match status" value="1"/>
</dbReference>
<feature type="domain" description="HTH cro/C1-type" evidence="1">
    <location>
        <begin position="11"/>
        <end position="60"/>
    </location>
</feature>
<evidence type="ECO:0000313" key="3">
    <source>
        <dbReference type="Proteomes" id="UP001500212"/>
    </source>
</evidence>
<proteinExistence type="predicted"/>
<dbReference type="InterPro" id="IPR043917">
    <property type="entry name" value="DUF5753"/>
</dbReference>
<accession>A0ABP8TI72</accession>
<dbReference type="Proteomes" id="UP001500212">
    <property type="component" value="Unassembled WGS sequence"/>
</dbReference>
<gene>
    <name evidence="2" type="ORF">GCM10023195_27080</name>
</gene>
<comment type="caution">
    <text evidence="2">The sequence shown here is derived from an EMBL/GenBank/DDBJ whole genome shotgun (WGS) entry which is preliminary data.</text>
</comment>
<dbReference type="InterPro" id="IPR001387">
    <property type="entry name" value="Cro/C1-type_HTH"/>
</dbReference>
<dbReference type="SUPFAM" id="SSF47413">
    <property type="entry name" value="lambda repressor-like DNA-binding domains"/>
    <property type="match status" value="1"/>
</dbReference>
<dbReference type="InterPro" id="IPR010982">
    <property type="entry name" value="Lambda_DNA-bd_dom_sf"/>
</dbReference>
<dbReference type="PROSITE" id="PS50943">
    <property type="entry name" value="HTH_CROC1"/>
    <property type="match status" value="1"/>
</dbReference>
<protein>
    <submittedName>
        <fullName evidence="2">Helix-turn-helix transcriptional regulator</fullName>
    </submittedName>
</protein>
<sequence>MADRNSPGGHREAAKLSRQALADALGCTPQWIEKLETALRAPSEATSEDLDTYFKTPETFHRMWLEIRRAGKHAALPPGFSGFVELEAQATMMCIFENMVVTGLFQTPQYAHELLAAGRKSEVVDGLVATRIERQGILARESPPVIVLILDEGVLHRQIGGEDIRKEQIGQLIERAGDPNVTIQVVPSRTGAYAGVMGAFTLLSFDDRSDLVYVEGHAEGQVIDQSDKVQAHVLGFNLIRGAAMSAYDSLKLLRTVWENL</sequence>
<dbReference type="RefSeq" id="WP_345353510.1">
    <property type="nucleotide sequence ID" value="NZ_BAABHJ010000005.1"/>
</dbReference>
<dbReference type="Pfam" id="PF19054">
    <property type="entry name" value="DUF5753"/>
    <property type="match status" value="1"/>
</dbReference>
<keyword evidence="3" id="KW-1185">Reference proteome</keyword>